<evidence type="ECO:0000256" key="3">
    <source>
        <dbReference type="ARBA" id="ARBA00022729"/>
    </source>
</evidence>
<dbReference type="InterPro" id="IPR005950">
    <property type="entry name" value="ModA"/>
</dbReference>
<keyword evidence="3 4" id="KW-0732">Signal</keyword>
<accession>A0ABU0I9Z9</accession>
<feature type="signal peptide" evidence="4">
    <location>
        <begin position="1"/>
        <end position="18"/>
    </location>
</feature>
<comment type="similarity">
    <text evidence="1">Belongs to the bacterial solute-binding protein ModA family.</text>
</comment>
<dbReference type="RefSeq" id="WP_307157234.1">
    <property type="nucleotide sequence ID" value="NZ_JAUSWH010000003.1"/>
</dbReference>
<sequence length="253" mass="26749">MSFFLALLLAPGLQPARAADKVTVFAAASLKETLDRLAADWKTQTGKEVTISFAASSALAKQIEQGAPADLFISADLTWMDYLAKADLIDPQSRVNLLGNRIVLITAAQSNLALKIGSDADLKAALGDGRLAMGAVQSVPAGMYGKAALEKLGLWESVKDKIAQADNVRAALLLVSRQEAPLGIVYETDARVDPGVKIIDRFPETSHPPIIYPAALTEATKNPDASAFLTFLQGAKAAEVFKAAGFTMLGEAH</sequence>
<dbReference type="Proteomes" id="UP001235269">
    <property type="component" value="Unassembled WGS sequence"/>
</dbReference>
<evidence type="ECO:0000256" key="2">
    <source>
        <dbReference type="ARBA" id="ARBA00022723"/>
    </source>
</evidence>
<dbReference type="NCBIfam" id="NF007958">
    <property type="entry name" value="PRK10677.1"/>
    <property type="match status" value="1"/>
</dbReference>
<dbReference type="SUPFAM" id="SSF53850">
    <property type="entry name" value="Periplasmic binding protein-like II"/>
    <property type="match status" value="1"/>
</dbReference>
<protein>
    <submittedName>
        <fullName evidence="5">Molybdate transport system substrate-binding protein</fullName>
    </submittedName>
</protein>
<proteinExistence type="inferred from homology"/>
<comment type="caution">
    <text evidence="5">The sequence shown here is derived from an EMBL/GenBank/DDBJ whole genome shotgun (WGS) entry which is preliminary data.</text>
</comment>
<keyword evidence="2" id="KW-0479">Metal-binding</keyword>
<dbReference type="PIRSF" id="PIRSF004846">
    <property type="entry name" value="ModA"/>
    <property type="match status" value="1"/>
</dbReference>
<dbReference type="PANTHER" id="PTHR30632:SF17">
    <property type="entry name" value="MOLYBDATE-BINDING PROTEIN MODA"/>
    <property type="match status" value="1"/>
</dbReference>
<dbReference type="Gene3D" id="3.40.190.10">
    <property type="entry name" value="Periplasmic binding protein-like II"/>
    <property type="match status" value="2"/>
</dbReference>
<organism evidence="5 6">
    <name type="scientific">Rhizobium paknamense</name>
    <dbReference type="NCBI Taxonomy" id="1206817"/>
    <lineage>
        <taxon>Bacteria</taxon>
        <taxon>Pseudomonadati</taxon>
        <taxon>Pseudomonadota</taxon>
        <taxon>Alphaproteobacteria</taxon>
        <taxon>Hyphomicrobiales</taxon>
        <taxon>Rhizobiaceae</taxon>
        <taxon>Rhizobium/Agrobacterium group</taxon>
        <taxon>Rhizobium</taxon>
    </lineage>
</organism>
<name>A0ABU0I9Z9_9HYPH</name>
<dbReference type="InterPro" id="IPR050682">
    <property type="entry name" value="ModA/WtpA"/>
</dbReference>
<evidence type="ECO:0000256" key="1">
    <source>
        <dbReference type="ARBA" id="ARBA00009175"/>
    </source>
</evidence>
<dbReference type="Pfam" id="PF13531">
    <property type="entry name" value="SBP_bac_11"/>
    <property type="match status" value="1"/>
</dbReference>
<gene>
    <name evidence="5" type="ORF">QO005_001367</name>
</gene>
<keyword evidence="6" id="KW-1185">Reference proteome</keyword>
<dbReference type="CDD" id="cd13536">
    <property type="entry name" value="PBP2_EcModA"/>
    <property type="match status" value="1"/>
</dbReference>
<evidence type="ECO:0000313" key="5">
    <source>
        <dbReference type="EMBL" id="MDQ0455037.1"/>
    </source>
</evidence>
<evidence type="ECO:0000313" key="6">
    <source>
        <dbReference type="Proteomes" id="UP001235269"/>
    </source>
</evidence>
<reference evidence="5 6" key="1">
    <citation type="submission" date="2023-07" db="EMBL/GenBank/DDBJ databases">
        <title>Genomic Encyclopedia of Type Strains, Phase IV (KMG-IV): sequencing the most valuable type-strain genomes for metagenomic binning, comparative biology and taxonomic classification.</title>
        <authorList>
            <person name="Goeker M."/>
        </authorList>
    </citation>
    <scope>NUCLEOTIDE SEQUENCE [LARGE SCALE GENOMIC DNA]</scope>
    <source>
        <strain evidence="5 6">DSM 100301</strain>
    </source>
</reference>
<feature type="chain" id="PRO_5045645503" evidence="4">
    <location>
        <begin position="19"/>
        <end position="253"/>
    </location>
</feature>
<dbReference type="EMBL" id="JAUSWH010000003">
    <property type="protein sequence ID" value="MDQ0455037.1"/>
    <property type="molecule type" value="Genomic_DNA"/>
</dbReference>
<dbReference type="PANTHER" id="PTHR30632">
    <property type="entry name" value="MOLYBDATE-BINDING PERIPLASMIC PROTEIN"/>
    <property type="match status" value="1"/>
</dbReference>
<evidence type="ECO:0000256" key="4">
    <source>
        <dbReference type="SAM" id="SignalP"/>
    </source>
</evidence>
<dbReference type="NCBIfam" id="TIGR01256">
    <property type="entry name" value="modA"/>
    <property type="match status" value="1"/>
</dbReference>